<protein>
    <submittedName>
        <fullName evidence="2">Uncharacterized protein</fullName>
    </submittedName>
</protein>
<accession>A0ABN9XZ92</accession>
<reference evidence="2" key="1">
    <citation type="submission" date="2023-10" db="EMBL/GenBank/DDBJ databases">
        <authorList>
            <person name="Chen Y."/>
            <person name="Shah S."/>
            <person name="Dougan E. K."/>
            <person name="Thang M."/>
            <person name="Chan C."/>
        </authorList>
    </citation>
    <scope>NUCLEOTIDE SEQUENCE [LARGE SCALE GENOMIC DNA]</scope>
</reference>
<evidence type="ECO:0000313" key="3">
    <source>
        <dbReference type="Proteomes" id="UP001189429"/>
    </source>
</evidence>
<feature type="non-terminal residue" evidence="2">
    <location>
        <position position="1"/>
    </location>
</feature>
<evidence type="ECO:0000256" key="1">
    <source>
        <dbReference type="SAM" id="Coils"/>
    </source>
</evidence>
<dbReference type="EMBL" id="CAUYUJ010021353">
    <property type="protein sequence ID" value="CAK0904113.1"/>
    <property type="molecule type" value="Genomic_DNA"/>
</dbReference>
<sequence>YHVVCRRFVASFATAHGRHCLLKHQADPQFPRSHPPWTDLLPLASTPAAMADMMASAPTGLKGKLASLEDFISMQNEELAAQRQEIESLRNDKTNIEDRQIKHALPGAAHGAEEDDGLRRTADTRGCQAPFHAAEG</sequence>
<feature type="coiled-coil region" evidence="1">
    <location>
        <begin position="72"/>
        <end position="99"/>
    </location>
</feature>
<comment type="caution">
    <text evidence="2">The sequence shown here is derived from an EMBL/GenBank/DDBJ whole genome shotgun (WGS) entry which is preliminary data.</text>
</comment>
<dbReference type="Proteomes" id="UP001189429">
    <property type="component" value="Unassembled WGS sequence"/>
</dbReference>
<name>A0ABN9XZ92_9DINO</name>
<keyword evidence="3" id="KW-1185">Reference proteome</keyword>
<keyword evidence="1" id="KW-0175">Coiled coil</keyword>
<proteinExistence type="predicted"/>
<organism evidence="2 3">
    <name type="scientific">Prorocentrum cordatum</name>
    <dbReference type="NCBI Taxonomy" id="2364126"/>
    <lineage>
        <taxon>Eukaryota</taxon>
        <taxon>Sar</taxon>
        <taxon>Alveolata</taxon>
        <taxon>Dinophyceae</taxon>
        <taxon>Prorocentrales</taxon>
        <taxon>Prorocentraceae</taxon>
        <taxon>Prorocentrum</taxon>
    </lineage>
</organism>
<gene>
    <name evidence="2" type="ORF">PCOR1329_LOCUS80238</name>
</gene>
<evidence type="ECO:0000313" key="2">
    <source>
        <dbReference type="EMBL" id="CAK0904113.1"/>
    </source>
</evidence>